<evidence type="ECO:0000313" key="3">
    <source>
        <dbReference type="Proteomes" id="UP000256690"/>
    </source>
</evidence>
<gene>
    <name evidence="2" type="ORF">DSM5745_03963</name>
</gene>
<accession>A0A3D8SB97</accession>
<dbReference type="GeneID" id="38114333"/>
<feature type="region of interest" description="Disordered" evidence="1">
    <location>
        <begin position="1"/>
        <end position="96"/>
    </location>
</feature>
<comment type="caution">
    <text evidence="2">The sequence shown here is derived from an EMBL/GenBank/DDBJ whole genome shotgun (WGS) entry which is preliminary data.</text>
</comment>
<name>A0A3D8SB97_9EURO</name>
<organism evidence="2 3">
    <name type="scientific">Aspergillus mulundensis</name>
    <dbReference type="NCBI Taxonomy" id="1810919"/>
    <lineage>
        <taxon>Eukaryota</taxon>
        <taxon>Fungi</taxon>
        <taxon>Dikarya</taxon>
        <taxon>Ascomycota</taxon>
        <taxon>Pezizomycotina</taxon>
        <taxon>Eurotiomycetes</taxon>
        <taxon>Eurotiomycetidae</taxon>
        <taxon>Eurotiales</taxon>
        <taxon>Aspergillaceae</taxon>
        <taxon>Aspergillus</taxon>
        <taxon>Aspergillus subgen. Nidulantes</taxon>
    </lineage>
</organism>
<proteinExistence type="predicted"/>
<dbReference type="Proteomes" id="UP000256690">
    <property type="component" value="Unassembled WGS sequence"/>
</dbReference>
<dbReference type="RefSeq" id="XP_026604975.1">
    <property type="nucleotide sequence ID" value="XM_026745979.1"/>
</dbReference>
<evidence type="ECO:0000313" key="2">
    <source>
        <dbReference type="EMBL" id="RDW83637.1"/>
    </source>
</evidence>
<protein>
    <submittedName>
        <fullName evidence="2">Uncharacterized protein</fullName>
    </submittedName>
</protein>
<feature type="compositionally biased region" description="Polar residues" evidence="1">
    <location>
        <begin position="53"/>
        <end position="65"/>
    </location>
</feature>
<keyword evidence="3" id="KW-1185">Reference proteome</keyword>
<reference evidence="2 3" key="1">
    <citation type="journal article" date="2018" name="IMA Fungus">
        <title>IMA Genome-F 9: Draft genome sequence of Annulohypoxylon stygium, Aspergillus mulundensis, Berkeleyomyces basicola (syn. Thielaviopsis basicola), Ceratocystis smalleyi, two Cercospora beticola strains, Coleophoma cylindrospora, Fusarium fracticaudum, Phialophora cf. hyalina, and Morchella septimelata.</title>
        <authorList>
            <person name="Wingfield B.D."/>
            <person name="Bills G.F."/>
            <person name="Dong Y."/>
            <person name="Huang W."/>
            <person name="Nel W.J."/>
            <person name="Swalarsk-Parry B.S."/>
            <person name="Vaghefi N."/>
            <person name="Wilken P.M."/>
            <person name="An Z."/>
            <person name="de Beer Z.W."/>
            <person name="De Vos L."/>
            <person name="Chen L."/>
            <person name="Duong T.A."/>
            <person name="Gao Y."/>
            <person name="Hammerbacher A."/>
            <person name="Kikkert J.R."/>
            <person name="Li Y."/>
            <person name="Li H."/>
            <person name="Li K."/>
            <person name="Li Q."/>
            <person name="Liu X."/>
            <person name="Ma X."/>
            <person name="Naidoo K."/>
            <person name="Pethybridge S.J."/>
            <person name="Sun J."/>
            <person name="Steenkamp E.T."/>
            <person name="van der Nest M.A."/>
            <person name="van Wyk S."/>
            <person name="Wingfield M.J."/>
            <person name="Xiong C."/>
            <person name="Yue Q."/>
            <person name="Zhang X."/>
        </authorList>
    </citation>
    <scope>NUCLEOTIDE SEQUENCE [LARGE SCALE GENOMIC DNA]</scope>
    <source>
        <strain evidence="2 3">DSM 5745</strain>
    </source>
</reference>
<feature type="compositionally biased region" description="Low complexity" evidence="1">
    <location>
        <begin position="10"/>
        <end position="52"/>
    </location>
</feature>
<feature type="compositionally biased region" description="Basic and acidic residues" evidence="1">
    <location>
        <begin position="68"/>
        <end position="82"/>
    </location>
</feature>
<dbReference type="AlphaFoldDB" id="A0A3D8SB97"/>
<dbReference type="EMBL" id="PVWQ01000004">
    <property type="protein sequence ID" value="RDW83637.1"/>
    <property type="molecule type" value="Genomic_DNA"/>
</dbReference>
<sequence>MAPTKKSTSKADASSSAANSPSSSATNNHSSAITTNTSTTEVSNTNINSNSSGPTPTAASRSSSGALDHIRENAERLRERLAEGSSIRGEPDPLDSDLEQMRITLMAELKPDRPLSPVTLDERAMVSAIQMRIEANPNHRLTLDAAEMRAMAKTIESLQGRRPVLEWLFERP</sequence>
<evidence type="ECO:0000256" key="1">
    <source>
        <dbReference type="SAM" id="MobiDB-lite"/>
    </source>
</evidence>